<dbReference type="OrthoDB" id="186919at2"/>
<dbReference type="EMBL" id="STGY01000057">
    <property type="protein sequence ID" value="THV40162.1"/>
    <property type="molecule type" value="Genomic_DNA"/>
</dbReference>
<name>A0A4S8QB92_9ACTN</name>
<reference evidence="4 5" key="2">
    <citation type="submission" date="2019-05" db="EMBL/GenBank/DDBJ databases">
        <title>Glycomyces buryatensis sp. nov.</title>
        <authorList>
            <person name="Nikitina E."/>
        </authorList>
    </citation>
    <scope>NUCLEOTIDE SEQUENCE [LARGE SCALE GENOMIC DNA]</scope>
    <source>
        <strain evidence="4 5">18</strain>
    </source>
</reference>
<evidence type="ECO:0000256" key="1">
    <source>
        <dbReference type="SAM" id="Coils"/>
    </source>
</evidence>
<evidence type="ECO:0000313" key="4">
    <source>
        <dbReference type="EMBL" id="THV40162.1"/>
    </source>
</evidence>
<keyword evidence="2" id="KW-0812">Transmembrane</keyword>
<keyword evidence="5" id="KW-1185">Reference proteome</keyword>
<keyword evidence="2" id="KW-1133">Transmembrane helix</keyword>
<gene>
    <name evidence="4" type="ORF">FAB82_15815</name>
</gene>
<evidence type="ECO:0000313" key="5">
    <source>
        <dbReference type="Proteomes" id="UP000308760"/>
    </source>
</evidence>
<feature type="domain" description="DUF4349" evidence="3">
    <location>
        <begin position="103"/>
        <end position="314"/>
    </location>
</feature>
<reference evidence="5" key="1">
    <citation type="submission" date="2019-04" db="EMBL/GenBank/DDBJ databases">
        <title>Nocardioides xinjiangensis sp. nov.</title>
        <authorList>
            <person name="Liu S."/>
        </authorList>
    </citation>
    <scope>NUCLEOTIDE SEQUENCE [LARGE SCALE GENOMIC DNA]</scope>
    <source>
        <strain evidence="5">18</strain>
    </source>
</reference>
<dbReference type="AlphaFoldDB" id="A0A4S8QB92"/>
<keyword evidence="1" id="KW-0175">Coiled coil</keyword>
<organism evidence="4 5">
    <name type="scientific">Glycomyces buryatensis</name>
    <dbReference type="NCBI Taxonomy" id="2570927"/>
    <lineage>
        <taxon>Bacteria</taxon>
        <taxon>Bacillati</taxon>
        <taxon>Actinomycetota</taxon>
        <taxon>Actinomycetes</taxon>
        <taxon>Glycomycetales</taxon>
        <taxon>Glycomycetaceae</taxon>
        <taxon>Glycomyces</taxon>
    </lineage>
</organism>
<feature type="coiled-coil region" evidence="1">
    <location>
        <begin position="219"/>
        <end position="246"/>
    </location>
</feature>
<dbReference type="Pfam" id="PF14257">
    <property type="entry name" value="DUF4349"/>
    <property type="match status" value="1"/>
</dbReference>
<dbReference type="Proteomes" id="UP000308760">
    <property type="component" value="Unassembled WGS sequence"/>
</dbReference>
<protein>
    <submittedName>
        <fullName evidence="4">DUF4349 domain-containing protein</fullName>
    </submittedName>
</protein>
<keyword evidence="2" id="KW-0472">Membrane</keyword>
<comment type="caution">
    <text evidence="4">The sequence shown here is derived from an EMBL/GenBank/DDBJ whole genome shotgun (WGS) entry which is preliminary data.</text>
</comment>
<dbReference type="InterPro" id="IPR025645">
    <property type="entry name" value="DUF4349"/>
</dbReference>
<evidence type="ECO:0000256" key="2">
    <source>
        <dbReference type="SAM" id="Phobius"/>
    </source>
</evidence>
<feature type="transmembrane region" description="Helical" evidence="2">
    <location>
        <begin position="285"/>
        <end position="314"/>
    </location>
</feature>
<proteinExistence type="predicted"/>
<accession>A0A4S8QB92</accession>
<sequence length="335" mass="35949">MCSDSLLFGAFVRAQRDRGVTSWLHAESSEIDPFWIPTPLARHIMRLLSIPAAFLAALVLMAGCSESGGEDGGVAAQGLGQMEAEDNAAPEEEQQPLDVAEQRDLIYTASVETVDPDPIRVAEGVWAAAESYDGFVTSDAREGADDWTRVELVVRIPSAQFQEAMDELVALAHEEVTRTVNTEDVTGQAVDLEAAIATKSASLERVRALLDDAESIQSILDLESELAEREAEVASLEAQLEGLQDSVDYSTITFIASTPEPEEEEAGYGGPGNFLEGLGSGLSGLLTFLVALSIALGVVLPFALLAGVVLVVIWRVRRARRARRPQEAESVQAPE</sequence>
<evidence type="ECO:0000259" key="3">
    <source>
        <dbReference type="Pfam" id="PF14257"/>
    </source>
</evidence>